<dbReference type="FunFam" id="2.60.40.10:FF:000038">
    <property type="entry name" value="Neuronal cell adhesion molecule"/>
    <property type="match status" value="1"/>
</dbReference>
<evidence type="ECO:0000256" key="10">
    <source>
        <dbReference type="ARBA" id="ARBA00022889"/>
    </source>
</evidence>
<reference evidence="23" key="1">
    <citation type="submission" date="2025-08" db="UniProtKB">
        <authorList>
            <consortium name="RefSeq"/>
        </authorList>
    </citation>
    <scope>IDENTIFICATION</scope>
    <source>
        <tissue evidence="23">White muscle</tissue>
    </source>
</reference>
<feature type="chain" id="PRO_5036467256" evidence="19">
    <location>
        <begin position="23"/>
        <end position="1151"/>
    </location>
</feature>
<evidence type="ECO:0000256" key="18">
    <source>
        <dbReference type="SAM" id="Phobius"/>
    </source>
</evidence>
<feature type="signal peptide" evidence="19">
    <location>
        <begin position="1"/>
        <end position="22"/>
    </location>
</feature>
<keyword evidence="11" id="KW-0524">Neurogenesis</keyword>
<dbReference type="InterPro" id="IPR013783">
    <property type="entry name" value="Ig-like_fold"/>
</dbReference>
<dbReference type="GO" id="GO:0098632">
    <property type="term" value="F:cell-cell adhesion mediator activity"/>
    <property type="evidence" value="ECO:0007669"/>
    <property type="project" value="TreeGrafter"/>
</dbReference>
<evidence type="ECO:0000256" key="6">
    <source>
        <dbReference type="ARBA" id="ARBA00022692"/>
    </source>
</evidence>
<dbReference type="GeneID" id="120066465"/>
<keyword evidence="7 19" id="KW-0732">Signal</keyword>
<dbReference type="FunFam" id="2.60.40.10:FF:000057">
    <property type="entry name" value="neural cell adhesion molecule L1"/>
    <property type="match status" value="1"/>
</dbReference>
<organism evidence="22 23">
    <name type="scientific">Salvelinus namaycush</name>
    <name type="common">Lake trout</name>
    <name type="synonym">Salmo namaycush</name>
    <dbReference type="NCBI Taxonomy" id="8040"/>
    <lineage>
        <taxon>Eukaryota</taxon>
        <taxon>Metazoa</taxon>
        <taxon>Chordata</taxon>
        <taxon>Craniata</taxon>
        <taxon>Vertebrata</taxon>
        <taxon>Euteleostomi</taxon>
        <taxon>Actinopterygii</taxon>
        <taxon>Neopterygii</taxon>
        <taxon>Teleostei</taxon>
        <taxon>Protacanthopterygii</taxon>
        <taxon>Salmoniformes</taxon>
        <taxon>Salmonidae</taxon>
        <taxon>Salmoninae</taxon>
        <taxon>Salvelinus</taxon>
    </lineage>
</organism>
<dbReference type="InterPro" id="IPR036116">
    <property type="entry name" value="FN3_sf"/>
</dbReference>
<feature type="domain" description="Ig-like" evidence="20">
    <location>
        <begin position="131"/>
        <end position="221"/>
    </location>
</feature>
<evidence type="ECO:0000313" key="22">
    <source>
        <dbReference type="Proteomes" id="UP000808372"/>
    </source>
</evidence>
<sequence>MERTRAGAAVFLMLILGHLGNALEVPLDLAQPPTITQQSPKDYIIDPRENIVVHCEAKGKPHPSFSWTRNGTHFDIDQDPKVTMRPRSGTLVVDISGEKAETYEGIYQCTARNKHGAAVSNNIIIRQSRSPLWSKERNEPIRVQEGEALVLHCRPPAGLPPPIIFWMDVNFQRLPQSSRVFQALNGDLYFSNVLTEDSRNDYICYARFPHTQTIQQKQPITLLVLNHGSAEERKPTFLIPSGSSSSKMVLRGQVLELECVTEGLPTPEVSWSKLSGEFPDKRTSIVTFQKILRIVNVSDADAGEYRCTAHNRLASIHHTIRVTVKAAPYWITTPRNLVLAPREKGQMICRASGTPKPTINWAMNGIPIENSPEDSNRKVEGDTIIFEEVQTGSSAVYQCNASNEYGYLLSNAFVNVLSETPRVLTPANQVYQVIRNNHALLDCSSFGSPIPKITWFKDSQSSTLEGDPYLLHENGTLEIYVAQALNSGKYICVARNTLGIAENHVYLEVKEPTRILKQPKYKVAQRNRNVVFECKVKHDPTLIPIMIWLKDNGELPDDERFLVDSDSLTITDVTENDAGTYTCIMNTTLDHDSASAELTVIEQPDPPTDLELTDMKPRSVQLTWIPGEEHNSPIHKFVIQYTDSLHDHGHWHNLTHVPGSKTMAHLELSPYVHYSFRVLALNAVGLSDPSNPSHMYKTNPAAPDENPSGVKGFGIEHDNLMILWKPMSGLQANGPGLQYKVMWRQKDVDKNWTSVTVANVSKFMVSGTPTFTPYEVKVQAINNNGIGPDPAVVTGHSGEDLPVQAPDSVQVLVLNSTLAEVHWEPVPPKTVRGHLKGYKVYYWLERSLHKHNSHRVEQQLLTFSGNKSHGMLPGLQPYSLYLFNVRVYNGKGEGPASSNLQFETPEGVPGRPSFLRITNSNLNNLTLEWGPPNDRNGHLTGYILKYQQVNNSNELGPMEELALPANKTSVTLPNLKYSTRYKFYFNAKTGQGAGPVITEEAVTIMDEAMPSRQADIATQGWFIGLMCAIALLILVLLIICFIKRNKGGKYPVKEKEDAHTDPEFQPMKEDDCTFGEYSDTEDHKPLKGSRTPSNGTVHRDSSDDSLVDYGGGDGQFNEDGSFIGQYSGTSSIRETAEAPSPVNTTAMNSFV</sequence>
<dbReference type="FunFam" id="2.60.40.10:FF:000005">
    <property type="entry name" value="Neuronal cell adhesion molecule"/>
    <property type="match status" value="1"/>
</dbReference>
<comment type="subcellular location">
    <subcellularLocation>
        <location evidence="1">Cell membrane</location>
        <topology evidence="1">Single-pass type I membrane protein</topology>
    </subcellularLocation>
</comment>
<proteinExistence type="inferred from homology"/>
<evidence type="ECO:0000259" key="20">
    <source>
        <dbReference type="PROSITE" id="PS50835"/>
    </source>
</evidence>
<protein>
    <submittedName>
        <fullName evidence="23">Neuronal cell adhesion molecule-like isoform X5</fullName>
    </submittedName>
</protein>
<feature type="transmembrane region" description="Helical" evidence="18">
    <location>
        <begin position="1021"/>
        <end position="1042"/>
    </location>
</feature>
<feature type="domain" description="Ig-like" evidence="20">
    <location>
        <begin position="512"/>
        <end position="599"/>
    </location>
</feature>
<keyword evidence="15" id="KW-0325">Glycoprotein</keyword>
<evidence type="ECO:0000256" key="4">
    <source>
        <dbReference type="ARBA" id="ARBA00022475"/>
    </source>
</evidence>
<dbReference type="InterPro" id="IPR036179">
    <property type="entry name" value="Ig-like_dom_sf"/>
</dbReference>
<keyword evidence="12 18" id="KW-1133">Transmembrane helix</keyword>
<keyword evidence="6 18" id="KW-0812">Transmembrane</keyword>
<keyword evidence="8" id="KW-0677">Repeat</keyword>
<dbReference type="InterPro" id="IPR003598">
    <property type="entry name" value="Ig_sub2"/>
</dbReference>
<dbReference type="GO" id="GO:0005886">
    <property type="term" value="C:plasma membrane"/>
    <property type="evidence" value="ECO:0007669"/>
    <property type="project" value="UniProtKB-SubCell"/>
</dbReference>
<dbReference type="Pfam" id="PF13927">
    <property type="entry name" value="Ig_3"/>
    <property type="match status" value="2"/>
</dbReference>
<dbReference type="FunFam" id="2.60.40.10:FF:000100">
    <property type="entry name" value="Neuronal cell adhesion molecule a"/>
    <property type="match status" value="1"/>
</dbReference>
<evidence type="ECO:0000256" key="3">
    <source>
        <dbReference type="ARBA" id="ARBA00022473"/>
    </source>
</evidence>
<dbReference type="PROSITE" id="PS50835">
    <property type="entry name" value="IG_LIKE"/>
    <property type="match status" value="6"/>
</dbReference>
<keyword evidence="13 18" id="KW-0472">Membrane</keyword>
<dbReference type="FunFam" id="2.60.40.10:FF:000238">
    <property type="entry name" value="Neuronal cell adhesion molecule"/>
    <property type="match status" value="1"/>
</dbReference>
<dbReference type="SUPFAM" id="SSF48726">
    <property type="entry name" value="Immunoglobulin"/>
    <property type="match status" value="6"/>
</dbReference>
<feature type="domain" description="Fibronectin type-III" evidence="21">
    <location>
        <begin position="703"/>
        <end position="800"/>
    </location>
</feature>
<dbReference type="InterPro" id="IPR003599">
    <property type="entry name" value="Ig_sub"/>
</dbReference>
<accession>A0A8U1FCE9</accession>
<evidence type="ECO:0000256" key="9">
    <source>
        <dbReference type="ARBA" id="ARBA00022782"/>
    </source>
</evidence>
<keyword evidence="4" id="KW-1003">Cell membrane</keyword>
<dbReference type="GO" id="GO:0007411">
    <property type="term" value="P:axon guidance"/>
    <property type="evidence" value="ECO:0007669"/>
    <property type="project" value="TreeGrafter"/>
</dbReference>
<evidence type="ECO:0000256" key="11">
    <source>
        <dbReference type="ARBA" id="ARBA00022902"/>
    </source>
</evidence>
<evidence type="ECO:0000256" key="7">
    <source>
        <dbReference type="ARBA" id="ARBA00022729"/>
    </source>
</evidence>
<dbReference type="RefSeq" id="XP_038873787.1">
    <property type="nucleotide sequence ID" value="XM_039017859.1"/>
</dbReference>
<keyword evidence="5" id="KW-0597">Phosphoprotein</keyword>
<comment type="similarity">
    <text evidence="2">Belongs to the immunoglobulin superfamily. L1/neurofascin/NgCAM family.</text>
</comment>
<keyword evidence="16" id="KW-0393">Immunoglobulin domain</keyword>
<evidence type="ECO:0000256" key="16">
    <source>
        <dbReference type="ARBA" id="ARBA00023319"/>
    </source>
</evidence>
<evidence type="ECO:0000256" key="2">
    <source>
        <dbReference type="ARBA" id="ARBA00008588"/>
    </source>
</evidence>
<feature type="compositionally biased region" description="Basic and acidic residues" evidence="17">
    <location>
        <begin position="1051"/>
        <end position="1071"/>
    </location>
</feature>
<keyword evidence="9" id="KW-0221">Differentiation</keyword>
<dbReference type="FunFam" id="2.60.40.10:FF:000078">
    <property type="entry name" value="Neuronal cell adhesion molecule"/>
    <property type="match status" value="1"/>
</dbReference>
<dbReference type="Proteomes" id="UP000808372">
    <property type="component" value="Chromosome 21"/>
</dbReference>
<feature type="compositionally biased region" description="Polar residues" evidence="17">
    <location>
        <begin position="1141"/>
        <end position="1151"/>
    </location>
</feature>
<dbReference type="FunFam" id="2.60.40.10:FF:000363">
    <property type="entry name" value="neurofascin isoform X1"/>
    <property type="match status" value="1"/>
</dbReference>
<dbReference type="Pfam" id="PF13882">
    <property type="entry name" value="Bravo_FIGEY"/>
    <property type="match status" value="1"/>
</dbReference>
<dbReference type="Pfam" id="PF07679">
    <property type="entry name" value="I-set"/>
    <property type="match status" value="3"/>
</dbReference>
<dbReference type="GO" id="GO:0007420">
    <property type="term" value="P:brain development"/>
    <property type="evidence" value="ECO:0007669"/>
    <property type="project" value="TreeGrafter"/>
</dbReference>
<dbReference type="InterPro" id="IPR013098">
    <property type="entry name" value="Ig_I-set"/>
</dbReference>
<dbReference type="Gene3D" id="2.60.40.10">
    <property type="entry name" value="Immunoglobulins"/>
    <property type="match status" value="10"/>
</dbReference>
<dbReference type="GO" id="GO:0030424">
    <property type="term" value="C:axon"/>
    <property type="evidence" value="ECO:0007669"/>
    <property type="project" value="TreeGrafter"/>
</dbReference>
<feature type="domain" description="Ig-like" evidence="20">
    <location>
        <begin position="421"/>
        <end position="508"/>
    </location>
</feature>
<name>A0A8U1FCE9_SALNM</name>
<feature type="region of interest" description="Disordered" evidence="17">
    <location>
        <begin position="1051"/>
        <end position="1151"/>
    </location>
</feature>
<dbReference type="CDD" id="cd00063">
    <property type="entry name" value="FN3"/>
    <property type="match status" value="4"/>
</dbReference>
<dbReference type="InterPro" id="IPR003961">
    <property type="entry name" value="FN3_dom"/>
</dbReference>
<feature type="domain" description="Ig-like" evidence="20">
    <location>
        <begin position="328"/>
        <end position="415"/>
    </location>
</feature>
<dbReference type="FunFam" id="2.60.40.10:FF:000063">
    <property type="entry name" value="neural cell adhesion molecule L1"/>
    <property type="match status" value="1"/>
</dbReference>
<evidence type="ECO:0000259" key="21">
    <source>
        <dbReference type="PROSITE" id="PS50853"/>
    </source>
</evidence>
<feature type="domain" description="Ig-like" evidence="20">
    <location>
        <begin position="235"/>
        <end position="323"/>
    </location>
</feature>
<keyword evidence="14" id="KW-1015">Disulfide bond</keyword>
<feature type="domain" description="Ig-like" evidence="20">
    <location>
        <begin position="33"/>
        <end position="120"/>
    </location>
</feature>
<dbReference type="PROSITE" id="PS50853">
    <property type="entry name" value="FN3"/>
    <property type="match status" value="4"/>
</dbReference>
<dbReference type="Pfam" id="PF00041">
    <property type="entry name" value="fn3"/>
    <property type="match status" value="4"/>
</dbReference>
<feature type="compositionally biased region" description="Polar residues" evidence="17">
    <location>
        <begin position="1124"/>
        <end position="1133"/>
    </location>
</feature>
<evidence type="ECO:0000256" key="17">
    <source>
        <dbReference type="SAM" id="MobiDB-lite"/>
    </source>
</evidence>
<keyword evidence="10" id="KW-0130">Cell adhesion</keyword>
<evidence type="ECO:0000256" key="12">
    <source>
        <dbReference type="ARBA" id="ARBA00022989"/>
    </source>
</evidence>
<keyword evidence="22" id="KW-1185">Reference proteome</keyword>
<dbReference type="FunFam" id="2.60.40.10:FF:000114">
    <property type="entry name" value="Neuronal cell adhesion molecule"/>
    <property type="match status" value="1"/>
</dbReference>
<evidence type="ECO:0000256" key="15">
    <source>
        <dbReference type="ARBA" id="ARBA00023180"/>
    </source>
</evidence>
<evidence type="ECO:0000256" key="14">
    <source>
        <dbReference type="ARBA" id="ARBA00023157"/>
    </source>
</evidence>
<evidence type="ECO:0000256" key="13">
    <source>
        <dbReference type="ARBA" id="ARBA00023136"/>
    </source>
</evidence>
<dbReference type="SMART" id="SM00409">
    <property type="entry name" value="IG"/>
    <property type="match status" value="6"/>
</dbReference>
<evidence type="ECO:0000313" key="23">
    <source>
        <dbReference type="RefSeq" id="XP_038873787.1"/>
    </source>
</evidence>
<dbReference type="PANTHER" id="PTHR44170:SF15">
    <property type="entry name" value="NEURONAL CELL ADHESION MOLECULE"/>
    <property type="match status" value="1"/>
</dbReference>
<dbReference type="SUPFAM" id="SSF49265">
    <property type="entry name" value="Fibronectin type III"/>
    <property type="match status" value="2"/>
</dbReference>
<feature type="domain" description="Fibronectin type-III" evidence="21">
    <location>
        <begin position="606"/>
        <end position="701"/>
    </location>
</feature>
<keyword evidence="3" id="KW-0217">Developmental protein</keyword>
<evidence type="ECO:0000256" key="1">
    <source>
        <dbReference type="ARBA" id="ARBA00004251"/>
    </source>
</evidence>
<dbReference type="AlphaFoldDB" id="A0A8U1FCE9"/>
<dbReference type="InterPro" id="IPR007110">
    <property type="entry name" value="Ig-like_dom"/>
</dbReference>
<evidence type="ECO:0000256" key="5">
    <source>
        <dbReference type="ARBA" id="ARBA00022553"/>
    </source>
</evidence>
<evidence type="ECO:0000256" key="8">
    <source>
        <dbReference type="ARBA" id="ARBA00022737"/>
    </source>
</evidence>
<evidence type="ECO:0000256" key="19">
    <source>
        <dbReference type="SAM" id="SignalP"/>
    </source>
</evidence>
<dbReference type="SMART" id="SM00060">
    <property type="entry name" value="FN3"/>
    <property type="match status" value="4"/>
</dbReference>
<dbReference type="SMART" id="SM00408">
    <property type="entry name" value="IGc2"/>
    <property type="match status" value="6"/>
</dbReference>
<feature type="domain" description="Fibronectin type-III" evidence="21">
    <location>
        <begin position="911"/>
        <end position="1007"/>
    </location>
</feature>
<gene>
    <name evidence="23" type="primary">LOC120066465</name>
</gene>
<dbReference type="PANTHER" id="PTHR44170">
    <property type="entry name" value="PROTEIN SIDEKICK"/>
    <property type="match status" value="1"/>
</dbReference>
<feature type="domain" description="Fibronectin type-III" evidence="21">
    <location>
        <begin position="805"/>
        <end position="907"/>
    </location>
</feature>
<dbReference type="InterPro" id="IPR026966">
    <property type="entry name" value="Neurofascin/L1/NrCAM_C"/>
</dbReference>